<evidence type="ECO:0000259" key="5">
    <source>
        <dbReference type="Pfam" id="PF08241"/>
    </source>
</evidence>
<evidence type="ECO:0000313" key="6">
    <source>
        <dbReference type="EMBL" id="CAD7447795.1"/>
    </source>
</evidence>
<dbReference type="Pfam" id="PF08241">
    <property type="entry name" value="Methyltransf_11"/>
    <property type="match status" value="1"/>
</dbReference>
<evidence type="ECO:0000256" key="2">
    <source>
        <dbReference type="ARBA" id="ARBA00022603"/>
    </source>
</evidence>
<evidence type="ECO:0000256" key="4">
    <source>
        <dbReference type="ARBA" id="ARBA00023268"/>
    </source>
</evidence>
<dbReference type="SUPFAM" id="SSF53335">
    <property type="entry name" value="S-adenosyl-L-methionine-dependent methyltransferases"/>
    <property type="match status" value="2"/>
</dbReference>
<dbReference type="AlphaFoldDB" id="A0A7R9F837"/>
<reference evidence="6" key="1">
    <citation type="submission" date="2020-11" db="EMBL/GenBank/DDBJ databases">
        <authorList>
            <person name="Tran Van P."/>
        </authorList>
    </citation>
    <scope>NUCLEOTIDE SEQUENCE</scope>
</reference>
<sequence>MKLAVDIIPRYGEYPELCGLLHKYIKGKDEVLVVGCGNSSLSADLFDVGYRNITNIDISPVVVRQMTELHFKTRPTMVFQQMDALDMSFPNEQFSVVLDKGTLDALMSDTSPETDRKINKLFSEIDRVLRVGGRYVCVSLLQSHILLKLLEFFPSAGWMLRVCRCEEAEQKTAQAGEGAGLPVFLVVCTKFKKLPNMRPVLELVSPRDVPGVTVCSQVLELCLAGDLIQRVSSPQDVTSTVSSLQQSALVVSRLARGPVTGHGEVNLDLYRPTEESPRYTVHVLDQANTRLTGRRYGAFIVPQGREMEWLFSTPEGRVTLQKSTGFDRLAVVALHRNQEYKDLEAVQEELNDSILHLAPPGLGKNPTIPFLSVGSDVGRREVCYRGHSPISGDFIVEEVERDGGDLFRRLVFLDNQNVVQSEARLKQLKSRKGKLRKVVDVGFLACEHHTYMTVGVAMAAPEGAECSVAVIGLGGGGLCMFLQHCFHKIRVTAVDIDPTILEVATEYFDLVQDERLEVYIRDGLHFIKQAAEKGTTFQAVLFDVDNKSPSSAISCPPAQFLEEDLLRQVKTLIGDQGTVKLRAVPQQQCCVVSYNNRSVVWSVTTTAVLCGQLQQPQCCVVSYNNRSVVWSVTTTAVLCGQLQQPQCCVVSYNNRSVVWSVTTTAVLCGQLQQPQCCVVSYNNRSVVWSVTTTAVLCGQLQQPQCCVVSYNNRSVVWSVTTTAVLCGQLQQPQCCVVSYNNRSVVWSVTTTAVLCGQLQQPQCCVVSYNNRSVVWSVTTTAVLCGQLQQPQCCVVSYNNRSVVWSVTTTAVLCGQLQQPQCCVVSYNSRSAVWSVTTTAVLCGHLQQPQYCVVIYNNRSVVWSVTTTAVLCGPLQQPQYCVIRYNNRRVFVLNLVCRMDQVRSNIISTLSSIFGSVCSYKLEQEVNEIVFCTNQGPLDQQQWRLVLGEAATKVNSLVKKKKLHSSDLVTTETFVGSLNVPV</sequence>
<comment type="similarity">
    <text evidence="1">Belongs to the methyltransferase superfamily.</text>
</comment>
<protein>
    <recommendedName>
        <fullName evidence="5">Methyltransferase type 11 domain-containing protein</fullName>
    </recommendedName>
</protein>
<dbReference type="PANTHER" id="PTHR12176:SF78">
    <property type="entry name" value="EEF1A LYSINE AND N-TERMINAL METHYLTRANSFERASE"/>
    <property type="match status" value="1"/>
</dbReference>
<dbReference type="Gene3D" id="3.40.50.150">
    <property type="entry name" value="Vaccinia Virus protein VP39"/>
    <property type="match status" value="2"/>
</dbReference>
<dbReference type="GO" id="GO:0032259">
    <property type="term" value="P:methylation"/>
    <property type="evidence" value="ECO:0007669"/>
    <property type="project" value="UniProtKB-KW"/>
</dbReference>
<dbReference type="PANTHER" id="PTHR12176">
    <property type="entry name" value="SAM-DEPENDENT METHYLTRANSFERASE SUPERFAMILY PROTEIN"/>
    <property type="match status" value="1"/>
</dbReference>
<evidence type="ECO:0000256" key="1">
    <source>
        <dbReference type="ARBA" id="ARBA00008361"/>
    </source>
</evidence>
<dbReference type="SUPFAM" id="SSF75011">
    <property type="entry name" value="3-carboxy-cis,cis-mucoante lactonizing enzyme"/>
    <property type="match status" value="1"/>
</dbReference>
<dbReference type="FunFam" id="3.40.50.150:FF:000110">
    <property type="entry name" value="methyltransferase-like protein 13 isoform X1"/>
    <property type="match status" value="1"/>
</dbReference>
<dbReference type="EMBL" id="OD569239">
    <property type="protein sequence ID" value="CAD7447795.1"/>
    <property type="molecule type" value="Genomic_DNA"/>
</dbReference>
<dbReference type="InterPro" id="IPR029063">
    <property type="entry name" value="SAM-dependent_MTases_sf"/>
</dbReference>
<gene>
    <name evidence="6" type="ORF">TBIB3V08_LOCUS10098</name>
</gene>
<dbReference type="CDD" id="cd02440">
    <property type="entry name" value="AdoMet_MTases"/>
    <property type="match status" value="2"/>
</dbReference>
<keyword evidence="4" id="KW-0511">Multifunctional enzyme</keyword>
<keyword evidence="3" id="KW-0808">Transferase</keyword>
<keyword evidence="2" id="KW-0489">Methyltransferase</keyword>
<evidence type="ECO:0000256" key="3">
    <source>
        <dbReference type="ARBA" id="ARBA00022679"/>
    </source>
</evidence>
<dbReference type="GO" id="GO:0008757">
    <property type="term" value="F:S-adenosylmethionine-dependent methyltransferase activity"/>
    <property type="evidence" value="ECO:0007669"/>
    <property type="project" value="InterPro"/>
</dbReference>
<dbReference type="InterPro" id="IPR051419">
    <property type="entry name" value="Lys/N-term_MeTrsfase_sf"/>
</dbReference>
<dbReference type="Pfam" id="PF01564">
    <property type="entry name" value="Spermine_synth"/>
    <property type="match status" value="1"/>
</dbReference>
<feature type="domain" description="Methyltransferase type 11" evidence="5">
    <location>
        <begin position="32"/>
        <end position="137"/>
    </location>
</feature>
<organism evidence="6">
    <name type="scientific">Timema bartmani</name>
    <dbReference type="NCBI Taxonomy" id="61472"/>
    <lineage>
        <taxon>Eukaryota</taxon>
        <taxon>Metazoa</taxon>
        <taxon>Ecdysozoa</taxon>
        <taxon>Arthropoda</taxon>
        <taxon>Hexapoda</taxon>
        <taxon>Insecta</taxon>
        <taxon>Pterygota</taxon>
        <taxon>Neoptera</taxon>
        <taxon>Polyneoptera</taxon>
        <taxon>Phasmatodea</taxon>
        <taxon>Timematodea</taxon>
        <taxon>Timematoidea</taxon>
        <taxon>Timematidae</taxon>
        <taxon>Timema</taxon>
    </lineage>
</organism>
<proteinExistence type="inferred from homology"/>
<dbReference type="InterPro" id="IPR013216">
    <property type="entry name" value="Methyltransf_11"/>
</dbReference>
<name>A0A7R9F837_9NEOP</name>
<accession>A0A7R9F837</accession>